<evidence type="ECO:0000313" key="4">
    <source>
        <dbReference type="EMBL" id="CAF3777191.1"/>
    </source>
</evidence>
<keyword evidence="5" id="KW-1185">Reference proteome</keyword>
<protein>
    <submittedName>
        <fullName evidence="2">Uncharacterized protein</fullName>
    </submittedName>
</protein>
<evidence type="ECO:0000313" key="2">
    <source>
        <dbReference type="EMBL" id="CAF1005879.1"/>
    </source>
</evidence>
<dbReference type="OrthoDB" id="10025180at2759"/>
<proteinExistence type="predicted"/>
<evidence type="ECO:0000313" key="5">
    <source>
        <dbReference type="Proteomes" id="UP000663829"/>
    </source>
</evidence>
<dbReference type="Proteomes" id="UP000682733">
    <property type="component" value="Unassembled WGS sequence"/>
</dbReference>
<dbReference type="Proteomes" id="UP000663829">
    <property type="component" value="Unassembled WGS sequence"/>
</dbReference>
<comment type="caution">
    <text evidence="2">The sequence shown here is derived from an EMBL/GenBank/DDBJ whole genome shotgun (WGS) entry which is preliminary data.</text>
</comment>
<evidence type="ECO:0000313" key="1">
    <source>
        <dbReference type="EMBL" id="CAF0794213.1"/>
    </source>
</evidence>
<name>A0A814H4X0_9BILA</name>
<accession>A0A814H4X0</accession>
<organism evidence="2 5">
    <name type="scientific">Didymodactylos carnosus</name>
    <dbReference type="NCBI Taxonomy" id="1234261"/>
    <lineage>
        <taxon>Eukaryota</taxon>
        <taxon>Metazoa</taxon>
        <taxon>Spiralia</taxon>
        <taxon>Gnathifera</taxon>
        <taxon>Rotifera</taxon>
        <taxon>Eurotatoria</taxon>
        <taxon>Bdelloidea</taxon>
        <taxon>Philodinida</taxon>
        <taxon>Philodinidae</taxon>
        <taxon>Didymodactylos</taxon>
    </lineage>
</organism>
<dbReference type="EMBL" id="CAJNOQ010003309">
    <property type="protein sequence ID" value="CAF1005879.1"/>
    <property type="molecule type" value="Genomic_DNA"/>
</dbReference>
<dbReference type="AlphaFoldDB" id="A0A814H4X0"/>
<sequence>MSNVTVLLQNLQGATSVKTSNITQPRCLIYDRVQNYIVTIEQKTNSTLKRFNATTLALIDQLSLGVSGNNLLFYDNSYFLSLANNSIMVYNSSTQSLIANIYHSSITSPRDMIFIQNFLIIANTGNAQLLFFQRYSSTNYTYLKQISTTAVNPHGLHYISDSLFYLTSWYNNEIYSFSQEQYFQFGPKSQWTSMTAILPWTQTLLVPNPNSTLHGGDHVTIDDCQRGWFSFQNFGLKVYNSSWTNIADWRYVTNIFDMIFLDNYVMIMSDDNQNRLIRIDPAMAC</sequence>
<dbReference type="EMBL" id="CAJOBA010001111">
    <property type="protein sequence ID" value="CAF3577076.1"/>
    <property type="molecule type" value="Genomic_DNA"/>
</dbReference>
<dbReference type="Proteomes" id="UP000681722">
    <property type="component" value="Unassembled WGS sequence"/>
</dbReference>
<dbReference type="EMBL" id="CAJOBC010003309">
    <property type="protein sequence ID" value="CAF3777191.1"/>
    <property type="molecule type" value="Genomic_DNA"/>
</dbReference>
<dbReference type="Proteomes" id="UP000677228">
    <property type="component" value="Unassembled WGS sequence"/>
</dbReference>
<dbReference type="SUPFAM" id="SSF101898">
    <property type="entry name" value="NHL repeat"/>
    <property type="match status" value="1"/>
</dbReference>
<evidence type="ECO:0000313" key="3">
    <source>
        <dbReference type="EMBL" id="CAF3577076.1"/>
    </source>
</evidence>
<reference evidence="2" key="1">
    <citation type="submission" date="2021-02" db="EMBL/GenBank/DDBJ databases">
        <authorList>
            <person name="Nowell W R."/>
        </authorList>
    </citation>
    <scope>NUCLEOTIDE SEQUENCE</scope>
</reference>
<dbReference type="EMBL" id="CAJNOK010001111">
    <property type="protein sequence ID" value="CAF0794213.1"/>
    <property type="molecule type" value="Genomic_DNA"/>
</dbReference>
<gene>
    <name evidence="2" type="ORF">GPM918_LOCUS14006</name>
    <name evidence="1" type="ORF">OVA965_LOCUS4298</name>
    <name evidence="4" type="ORF">SRO942_LOCUS14006</name>
    <name evidence="3" type="ORF">TMI583_LOCUS4296</name>
</gene>